<name>A0A9W9CXS6_9PEZI</name>
<keyword evidence="4" id="KW-1185">Reference proteome</keyword>
<feature type="compositionally biased region" description="Basic residues" evidence="1">
    <location>
        <begin position="74"/>
        <end position="87"/>
    </location>
</feature>
<sequence>MSSPSDPGRRYPKRQRTAVTYSETANSQDELDQDSETVDQANATSPAAKDQVSASDDDDDDDDDDDEWTLQPNQKKHTEKPKVKKHRIKEPKPFPFMNLVPELREAVYKLVVGTPDSVISIQSTTLTNWRLRRNIYEVYRPHPDRWVHFSDHARFRNLGLLRVSKGIYEEAAVVLYTKHKFVFLRLTALQTFLLLMRPQTLSRLIHVHIHVSDSEWNFMPGVASQLLQLRYLQTLKIFGLGCTTSNRNFAKYLIATGRPMSTWPTTVESFDKLKGIQLARDIYPFMFPFLNAVIRAGPIVAKDPQPDGSSKSEPELASSDGSQSSMTKYIDPTSARALVAHTEEEQDSPYQQLAGINALVQALELDESWHTYAAWYSFDHNSSPFSQFVGTPMTDTRRSTKRTAMKEELLTLMGKDSF</sequence>
<feature type="region of interest" description="Disordered" evidence="1">
    <location>
        <begin position="1"/>
        <end position="87"/>
    </location>
</feature>
<dbReference type="InterPro" id="IPR056632">
    <property type="entry name" value="DUF7730"/>
</dbReference>
<organism evidence="3 4">
    <name type="scientific">Gnomoniopsis smithogilvyi</name>
    <dbReference type="NCBI Taxonomy" id="1191159"/>
    <lineage>
        <taxon>Eukaryota</taxon>
        <taxon>Fungi</taxon>
        <taxon>Dikarya</taxon>
        <taxon>Ascomycota</taxon>
        <taxon>Pezizomycotina</taxon>
        <taxon>Sordariomycetes</taxon>
        <taxon>Sordariomycetidae</taxon>
        <taxon>Diaporthales</taxon>
        <taxon>Gnomoniaceae</taxon>
        <taxon>Gnomoniopsis</taxon>
    </lineage>
</organism>
<comment type="caution">
    <text evidence="3">The sequence shown here is derived from an EMBL/GenBank/DDBJ whole genome shotgun (WGS) entry which is preliminary data.</text>
</comment>
<feature type="compositionally biased region" description="Acidic residues" evidence="1">
    <location>
        <begin position="55"/>
        <end position="68"/>
    </location>
</feature>
<proteinExistence type="predicted"/>
<evidence type="ECO:0000259" key="2">
    <source>
        <dbReference type="Pfam" id="PF24864"/>
    </source>
</evidence>
<feature type="domain" description="DUF7730" evidence="2">
    <location>
        <begin position="96"/>
        <end position="211"/>
    </location>
</feature>
<evidence type="ECO:0000313" key="4">
    <source>
        <dbReference type="Proteomes" id="UP001140453"/>
    </source>
</evidence>
<dbReference type="AlphaFoldDB" id="A0A9W9CXS6"/>
<gene>
    <name evidence="3" type="ORF">N0V93_005122</name>
</gene>
<accession>A0A9W9CXS6</accession>
<dbReference type="OrthoDB" id="62952at2759"/>
<dbReference type="Pfam" id="PF24864">
    <property type="entry name" value="DUF7730"/>
    <property type="match status" value="1"/>
</dbReference>
<feature type="region of interest" description="Disordered" evidence="1">
    <location>
        <begin position="303"/>
        <end position="328"/>
    </location>
</feature>
<evidence type="ECO:0000313" key="3">
    <source>
        <dbReference type="EMBL" id="KAJ4391504.1"/>
    </source>
</evidence>
<dbReference type="Proteomes" id="UP001140453">
    <property type="component" value="Unassembled WGS sequence"/>
</dbReference>
<reference evidence="3" key="1">
    <citation type="submission" date="2022-10" db="EMBL/GenBank/DDBJ databases">
        <title>Tapping the CABI collections for fungal endophytes: first genome assemblies for Collariella, Neodidymelliopsis, Ascochyta clinopodiicola, Didymella pomorum, Didymosphaeria variabile, Neocosmospora piperis and Neocucurbitaria cava.</title>
        <authorList>
            <person name="Hill R."/>
        </authorList>
    </citation>
    <scope>NUCLEOTIDE SEQUENCE</scope>
    <source>
        <strain evidence="3">IMI 355082</strain>
    </source>
</reference>
<dbReference type="PANTHER" id="PTHR42085">
    <property type="entry name" value="F-BOX DOMAIN-CONTAINING PROTEIN"/>
    <property type="match status" value="1"/>
</dbReference>
<protein>
    <recommendedName>
        <fullName evidence="2">DUF7730 domain-containing protein</fullName>
    </recommendedName>
</protein>
<feature type="compositionally biased region" description="Polar residues" evidence="1">
    <location>
        <begin position="17"/>
        <end position="28"/>
    </location>
</feature>
<dbReference type="EMBL" id="JAPEVB010000003">
    <property type="protein sequence ID" value="KAJ4391504.1"/>
    <property type="molecule type" value="Genomic_DNA"/>
</dbReference>
<evidence type="ECO:0000256" key="1">
    <source>
        <dbReference type="SAM" id="MobiDB-lite"/>
    </source>
</evidence>
<dbReference type="PANTHER" id="PTHR42085:SF8">
    <property type="entry name" value="F-BOX DOMAIN-CONTAINING PROTEIN"/>
    <property type="match status" value="1"/>
</dbReference>
<dbReference type="InterPro" id="IPR038883">
    <property type="entry name" value="AN11006-like"/>
</dbReference>